<gene>
    <name evidence="1" type="ORF">B4O85_28915</name>
</gene>
<comment type="caution">
    <text evidence="1">The sequence shown here is derived from an EMBL/GenBank/DDBJ whole genome shotgun (WGS) entry which is preliminary data.</text>
</comment>
<reference evidence="1 2" key="1">
    <citation type="submission" date="2017-03" db="EMBL/GenBank/DDBJ databases">
        <title>Pseudomonas azotoformans: Salt tolerant bacteria having multiple plant growth promoting attributes.</title>
        <authorList>
            <person name="Srivastava A.K."/>
            <person name="Sharma A."/>
            <person name="Srivastava A.K."/>
            <person name="Jamali H."/>
            <person name="Yadav J."/>
            <person name="Srivastava R."/>
            <person name="Kashyap P.L."/>
            <person name="Chakdar H."/>
            <person name="Saxena A.K."/>
        </authorList>
    </citation>
    <scope>NUCLEOTIDE SEQUENCE [LARGE SCALE GENOMIC DNA]</scope>
    <source>
        <strain evidence="1 2">SC 14</strain>
    </source>
</reference>
<sequence length="63" mass="7127">MANINTANADVLVDNELFVLAATKKAKINILNCSDEFEAIHLTRLEYPYIKIKNMGIPYITRS</sequence>
<dbReference type="EMBL" id="MZZJ01000020">
    <property type="protein sequence ID" value="RXE46249.1"/>
    <property type="molecule type" value="Genomic_DNA"/>
</dbReference>
<dbReference type="Proteomes" id="UP000290481">
    <property type="component" value="Unassembled WGS sequence"/>
</dbReference>
<name>A0A4Q0HGQ3_PSEAZ</name>
<organism evidence="1 2">
    <name type="scientific">Pseudomonas azotoformans</name>
    <dbReference type="NCBI Taxonomy" id="47878"/>
    <lineage>
        <taxon>Bacteria</taxon>
        <taxon>Pseudomonadati</taxon>
        <taxon>Pseudomonadota</taxon>
        <taxon>Gammaproteobacteria</taxon>
        <taxon>Pseudomonadales</taxon>
        <taxon>Pseudomonadaceae</taxon>
        <taxon>Pseudomonas</taxon>
    </lineage>
</organism>
<evidence type="ECO:0000313" key="2">
    <source>
        <dbReference type="Proteomes" id="UP000290481"/>
    </source>
</evidence>
<accession>A0A4Q0HGQ3</accession>
<evidence type="ECO:0000313" key="1">
    <source>
        <dbReference type="EMBL" id="RXE46249.1"/>
    </source>
</evidence>
<protein>
    <submittedName>
        <fullName evidence="1">Uncharacterized protein</fullName>
    </submittedName>
</protein>
<proteinExistence type="predicted"/>
<dbReference type="AlphaFoldDB" id="A0A4Q0HGQ3"/>